<feature type="transmembrane region" description="Helical" evidence="1">
    <location>
        <begin position="241"/>
        <end position="262"/>
    </location>
</feature>
<evidence type="ECO:0000313" key="2">
    <source>
        <dbReference type="EMBL" id="MBA2133384.1"/>
    </source>
</evidence>
<keyword evidence="1" id="KW-1133">Transmembrane helix</keyword>
<comment type="caution">
    <text evidence="2">The sequence shown here is derived from an EMBL/GenBank/DDBJ whole genome shotgun (WGS) entry which is preliminary data.</text>
</comment>
<evidence type="ECO:0000313" key="3">
    <source>
        <dbReference type="Proteomes" id="UP000657177"/>
    </source>
</evidence>
<protein>
    <submittedName>
        <fullName evidence="2">Uncharacterized protein</fullName>
    </submittedName>
</protein>
<gene>
    <name evidence="2" type="ORF">G5B42_07480</name>
</gene>
<feature type="transmembrane region" description="Helical" evidence="1">
    <location>
        <begin position="559"/>
        <end position="580"/>
    </location>
</feature>
<organism evidence="2 3">
    <name type="scientific">Capillibacterium thermochitinicola</name>
    <dbReference type="NCBI Taxonomy" id="2699427"/>
    <lineage>
        <taxon>Bacteria</taxon>
        <taxon>Bacillati</taxon>
        <taxon>Bacillota</taxon>
        <taxon>Capillibacterium</taxon>
    </lineage>
</organism>
<dbReference type="RefSeq" id="WP_181339852.1">
    <property type="nucleotide sequence ID" value="NZ_JAAKDE010000014.1"/>
</dbReference>
<evidence type="ECO:0000256" key="1">
    <source>
        <dbReference type="SAM" id="Phobius"/>
    </source>
</evidence>
<dbReference type="AlphaFoldDB" id="A0A8J6LM76"/>
<feature type="transmembrane region" description="Helical" evidence="1">
    <location>
        <begin position="79"/>
        <end position="98"/>
    </location>
</feature>
<sequence length="717" mass="80799">MAGLFYLGLSWLTGYYLLQFCLPSLWRVNKEKSLLACGKSSFGSWLVILPASFLVGILVVTWATYLVAYRWREADKPLFWANLVVLSLLTLVLAGITLKRWRQKSGLLKPTKEGFFAFCRRNRTELILILLVTAFWSFFMFRSFYCAAGTMYVGYSVFSDFAPHLAVIRSFSVGNNFPTEYPHFAGEGIRYHFFFQFLTGNLEFLGLRIDWAFNLPSILSMLAFLLLLYAFALLLTDDKGVGLLTIVLFTFRSSFAFFTFMAGMESLPQAITAILTNELHIGKTRHEEWGLWAQKVYVNQRHFAFALGVMVLLLIALYPLFRKMVAVLSERGKEQQITIPEAGTGVDQAGGAGGTEEARPRLGWRRRISMLKPGLAEFFWTKDAWWPADFKRAVVLGLFLGLLAFWNGAVVLATLAILFVLALFSKHRLEYLVLAVLTVGLSMAQSRFFIGSGTGAVNPRLTVGFLAATPDLLGIAAYYLELLGFLPCLILAFFCTAPRGGRALTLAFLAPVIMATTLQVTPDIAVNHKYVIAAVLLLNILAAVYLVRFFAVRNIRAKGLAVLLVVLLILTGAVDLITLYNLDKKALVFRMDDPLLVWAMQNTEAHEIFLTPPYSNHPLLLAGRKIFCGWPYYPWSAGYDTYGRTQMVRSIYAGDDPARVVEMLQANNISYVVIDREVRSSVEYDLNYQLFVDHFVRVYTDHRQEIEIFKVPESGRP</sequence>
<feature type="transmembrane region" description="Helical" evidence="1">
    <location>
        <begin position="211"/>
        <end position="234"/>
    </location>
</feature>
<keyword evidence="3" id="KW-1185">Reference proteome</keyword>
<feature type="transmembrane region" description="Helical" evidence="1">
    <location>
        <begin position="46"/>
        <end position="67"/>
    </location>
</feature>
<feature type="transmembrane region" description="Helical" evidence="1">
    <location>
        <begin position="472"/>
        <end position="494"/>
    </location>
</feature>
<keyword evidence="1" id="KW-0812">Transmembrane</keyword>
<feature type="transmembrane region" description="Helical" evidence="1">
    <location>
        <begin position="302"/>
        <end position="321"/>
    </location>
</feature>
<dbReference type="Proteomes" id="UP000657177">
    <property type="component" value="Unassembled WGS sequence"/>
</dbReference>
<accession>A0A8J6LM76</accession>
<feature type="transmembrane region" description="Helical" evidence="1">
    <location>
        <begin position="530"/>
        <end position="547"/>
    </location>
</feature>
<keyword evidence="1" id="KW-0472">Membrane</keyword>
<feature type="transmembrane region" description="Helical" evidence="1">
    <location>
        <begin position="6"/>
        <end position="26"/>
    </location>
</feature>
<name>A0A8J6LM76_9FIRM</name>
<feature type="transmembrane region" description="Helical" evidence="1">
    <location>
        <begin position="126"/>
        <end position="145"/>
    </location>
</feature>
<feature type="transmembrane region" description="Helical" evidence="1">
    <location>
        <begin position="501"/>
        <end position="518"/>
    </location>
</feature>
<reference evidence="2" key="1">
    <citation type="submission" date="2020-06" db="EMBL/GenBank/DDBJ databases">
        <title>Novel chitinolytic bacterium.</title>
        <authorList>
            <person name="Ungkulpasvich U."/>
            <person name="Kosugi A."/>
            <person name="Uke A."/>
        </authorList>
    </citation>
    <scope>NUCLEOTIDE SEQUENCE</scope>
    <source>
        <strain evidence="2">UUS1-1</strain>
    </source>
</reference>
<dbReference type="EMBL" id="JAAKDE010000014">
    <property type="protein sequence ID" value="MBA2133384.1"/>
    <property type="molecule type" value="Genomic_DNA"/>
</dbReference>
<proteinExistence type="predicted"/>
<feature type="transmembrane region" description="Helical" evidence="1">
    <location>
        <begin position="394"/>
        <end position="424"/>
    </location>
</feature>